<feature type="region of interest" description="Disordered" evidence="1">
    <location>
        <begin position="470"/>
        <end position="516"/>
    </location>
</feature>
<keyword evidence="4" id="KW-1185">Reference proteome</keyword>
<feature type="compositionally biased region" description="Polar residues" evidence="1">
    <location>
        <begin position="563"/>
        <end position="579"/>
    </location>
</feature>
<feature type="compositionally biased region" description="Basic and acidic residues" evidence="1">
    <location>
        <begin position="478"/>
        <end position="489"/>
    </location>
</feature>
<feature type="region of interest" description="Disordered" evidence="1">
    <location>
        <begin position="563"/>
        <end position="659"/>
    </location>
</feature>
<dbReference type="STRING" id="1448308.A0A2T2NGT0"/>
<evidence type="ECO:0000313" key="3">
    <source>
        <dbReference type="EMBL" id="PSN64637.1"/>
    </source>
</evidence>
<reference evidence="3 4" key="1">
    <citation type="journal article" date="2018" name="Front. Microbiol.">
        <title>Genome-Wide Analysis of Corynespora cassiicola Leaf Fall Disease Putative Effectors.</title>
        <authorList>
            <person name="Lopez D."/>
            <person name="Ribeiro S."/>
            <person name="Label P."/>
            <person name="Fumanal B."/>
            <person name="Venisse J.S."/>
            <person name="Kohler A."/>
            <person name="de Oliveira R.R."/>
            <person name="Labutti K."/>
            <person name="Lipzen A."/>
            <person name="Lail K."/>
            <person name="Bauer D."/>
            <person name="Ohm R.A."/>
            <person name="Barry K.W."/>
            <person name="Spatafora J."/>
            <person name="Grigoriev I.V."/>
            <person name="Martin F.M."/>
            <person name="Pujade-Renaud V."/>
        </authorList>
    </citation>
    <scope>NUCLEOTIDE SEQUENCE [LARGE SCALE GENOMIC DNA]</scope>
    <source>
        <strain evidence="3 4">Philippines</strain>
    </source>
</reference>
<sequence length="680" mass="78511">MWVKIVIKSLINRLSAGNYLHELEKAVNHYPKELHSLYIHMFERMDPEYRLQASKLFQYIFTSMNTELESITAVRLGSIEEYRADEVLDMPYSPISLREAKAMVEDLEGRLRSRCCGLFEMHRFTNTEAAFGPIEGRIIPLHRSVWDFWNTPAIQKMIKLETMGDDFQPRQHLLTSILFQVKKMFIVKPNTKQEKARILNIIKDFFKHCKAVENFVGESQYRYLQQIHQVLSMLWETKSWRLLDRHDWGNFVSNKLSLLIHARADQEPLLVLASFYRLFPYVELWAREFKSLEKSKILRTILIRLLTWSMCSPSAAGKIEYARIARILLQSGYDVSTYDHEGSNLSESPWKRFLQIEPFKVQIQSLPTSEIFKSQDRVGEALDTERFMAWGTILEGFLDAGAELDRPYKENPSKLSARKITQMRIRAMEITSNDDNVHGRISELRKALQDVPYDASIETSETIQKEELQDRIRRRKEQRKEARDRKQRLAIEAGPNGTLLSDPKSKCNTPIPSQSRCSRCETIERLGEFDFTVSKTLAGMEQANCGNDISAIVNYILNNLQETAEPPSGSSVYSSQVMPNQRVDPGVDHTNKSISSSATPKQKPEMQTEHQNRLPSKQWTHVSKQDTKKKENPSNSHVVGANFRIGSPKPKKKHNRGMKTPVLERGSQIVASVRRSTRMT</sequence>
<feature type="compositionally biased region" description="Basic and acidic residues" evidence="1">
    <location>
        <begin position="602"/>
        <end position="612"/>
    </location>
</feature>
<accession>A0A2T2NGT0</accession>
<name>A0A2T2NGT0_CORCC</name>
<dbReference type="PANTHER" id="PTHR10039">
    <property type="entry name" value="AMELOGENIN"/>
    <property type="match status" value="1"/>
</dbReference>
<organism evidence="3 4">
    <name type="scientific">Corynespora cassiicola Philippines</name>
    <dbReference type="NCBI Taxonomy" id="1448308"/>
    <lineage>
        <taxon>Eukaryota</taxon>
        <taxon>Fungi</taxon>
        <taxon>Dikarya</taxon>
        <taxon>Ascomycota</taxon>
        <taxon>Pezizomycotina</taxon>
        <taxon>Dothideomycetes</taxon>
        <taxon>Pleosporomycetidae</taxon>
        <taxon>Pleosporales</taxon>
        <taxon>Corynesporascaceae</taxon>
        <taxon>Corynespora</taxon>
    </lineage>
</organism>
<dbReference type="Pfam" id="PF25053">
    <property type="entry name" value="DUF7791"/>
    <property type="match status" value="1"/>
</dbReference>
<dbReference type="EMBL" id="KZ678138">
    <property type="protein sequence ID" value="PSN64637.1"/>
    <property type="molecule type" value="Genomic_DNA"/>
</dbReference>
<evidence type="ECO:0000256" key="1">
    <source>
        <dbReference type="SAM" id="MobiDB-lite"/>
    </source>
</evidence>
<gene>
    <name evidence="3" type="ORF">BS50DRAFT_78650</name>
</gene>
<evidence type="ECO:0000313" key="4">
    <source>
        <dbReference type="Proteomes" id="UP000240883"/>
    </source>
</evidence>
<proteinExistence type="predicted"/>
<feature type="domain" description="DUF7791" evidence="2">
    <location>
        <begin position="45"/>
        <end position="184"/>
    </location>
</feature>
<evidence type="ECO:0000259" key="2">
    <source>
        <dbReference type="Pfam" id="PF25053"/>
    </source>
</evidence>
<dbReference type="PANTHER" id="PTHR10039:SF5">
    <property type="entry name" value="NACHT DOMAIN-CONTAINING PROTEIN"/>
    <property type="match status" value="1"/>
</dbReference>
<dbReference type="Proteomes" id="UP000240883">
    <property type="component" value="Unassembled WGS sequence"/>
</dbReference>
<feature type="compositionally biased region" description="Polar residues" evidence="1">
    <location>
        <begin position="613"/>
        <end position="622"/>
    </location>
</feature>
<protein>
    <recommendedName>
        <fullName evidence="2">DUF7791 domain-containing protein</fullName>
    </recommendedName>
</protein>
<dbReference type="AlphaFoldDB" id="A0A2T2NGT0"/>
<feature type="compositionally biased region" description="Basic and acidic residues" evidence="1">
    <location>
        <begin position="623"/>
        <end position="632"/>
    </location>
</feature>
<dbReference type="OrthoDB" id="4564777at2759"/>
<feature type="compositionally biased region" description="Polar residues" evidence="1">
    <location>
        <begin position="506"/>
        <end position="516"/>
    </location>
</feature>
<dbReference type="InterPro" id="IPR056693">
    <property type="entry name" value="DUF7791"/>
</dbReference>